<dbReference type="PANTHER" id="PTHR24305:SF226">
    <property type="entry name" value="CYTOCHROME P450 MONOOXYGENASE"/>
    <property type="match status" value="1"/>
</dbReference>
<dbReference type="GO" id="GO:0020037">
    <property type="term" value="F:heme binding"/>
    <property type="evidence" value="ECO:0007669"/>
    <property type="project" value="InterPro"/>
</dbReference>
<evidence type="ECO:0000256" key="5">
    <source>
        <dbReference type="RuleBase" id="RU000461"/>
    </source>
</evidence>
<keyword evidence="2 4" id="KW-0479">Metal-binding</keyword>
<organism evidence="6 7">
    <name type="scientific">Byssothecium circinans</name>
    <dbReference type="NCBI Taxonomy" id="147558"/>
    <lineage>
        <taxon>Eukaryota</taxon>
        <taxon>Fungi</taxon>
        <taxon>Dikarya</taxon>
        <taxon>Ascomycota</taxon>
        <taxon>Pezizomycotina</taxon>
        <taxon>Dothideomycetes</taxon>
        <taxon>Pleosporomycetidae</taxon>
        <taxon>Pleosporales</taxon>
        <taxon>Massarineae</taxon>
        <taxon>Massarinaceae</taxon>
        <taxon>Byssothecium</taxon>
    </lineage>
</organism>
<keyword evidence="4 5" id="KW-0349">Heme</keyword>
<name>A0A6A5UA82_9PLEO</name>
<dbReference type="Pfam" id="PF00067">
    <property type="entry name" value="p450"/>
    <property type="match status" value="1"/>
</dbReference>
<evidence type="ECO:0000313" key="6">
    <source>
        <dbReference type="EMBL" id="KAF1961795.1"/>
    </source>
</evidence>
<keyword evidence="3 4" id="KW-0408">Iron</keyword>
<evidence type="ECO:0000256" key="1">
    <source>
        <dbReference type="ARBA" id="ARBA00001971"/>
    </source>
</evidence>
<evidence type="ECO:0000256" key="4">
    <source>
        <dbReference type="PIRSR" id="PIRSR602401-1"/>
    </source>
</evidence>
<dbReference type="Proteomes" id="UP000800035">
    <property type="component" value="Unassembled WGS sequence"/>
</dbReference>
<dbReference type="InterPro" id="IPR001128">
    <property type="entry name" value="Cyt_P450"/>
</dbReference>
<dbReference type="AlphaFoldDB" id="A0A6A5UA82"/>
<evidence type="ECO:0000313" key="7">
    <source>
        <dbReference type="Proteomes" id="UP000800035"/>
    </source>
</evidence>
<dbReference type="GO" id="GO:0016705">
    <property type="term" value="F:oxidoreductase activity, acting on paired donors, with incorporation or reduction of molecular oxygen"/>
    <property type="evidence" value="ECO:0007669"/>
    <property type="project" value="InterPro"/>
</dbReference>
<dbReference type="PANTHER" id="PTHR24305">
    <property type="entry name" value="CYTOCHROME P450"/>
    <property type="match status" value="1"/>
</dbReference>
<dbReference type="SUPFAM" id="SSF48264">
    <property type="entry name" value="Cytochrome P450"/>
    <property type="match status" value="1"/>
</dbReference>
<protein>
    <submittedName>
        <fullName evidence="6">Cytochrome P450</fullName>
    </submittedName>
</protein>
<dbReference type="Gene3D" id="1.10.630.10">
    <property type="entry name" value="Cytochrome P450"/>
    <property type="match status" value="1"/>
</dbReference>
<gene>
    <name evidence="6" type="ORF">CC80DRAFT_512882</name>
</gene>
<evidence type="ECO:0000256" key="2">
    <source>
        <dbReference type="ARBA" id="ARBA00022723"/>
    </source>
</evidence>
<dbReference type="PROSITE" id="PS00086">
    <property type="entry name" value="CYTOCHROME_P450"/>
    <property type="match status" value="1"/>
</dbReference>
<keyword evidence="5" id="KW-0503">Monooxygenase</keyword>
<accession>A0A6A5UA82</accession>
<comment type="similarity">
    <text evidence="5">Belongs to the cytochrome P450 family.</text>
</comment>
<comment type="cofactor">
    <cofactor evidence="1 4">
        <name>heme</name>
        <dbReference type="ChEBI" id="CHEBI:30413"/>
    </cofactor>
</comment>
<sequence>MTAVWIIYYPLLYRILLHPLANFPGPFLAKFSDWYGAFHALRKDLHETTLQDHQRYDIYRSEAFSKSKVYMLTQSKPNVHSVFSALDKRIHRSRRKIVSSGLSEKSIRRFEPTMDSQIEIYLQLLKDSAQSQQPVNMTVACKYLALDVSSLFGFGSSLELQTNNRNRFITEGMEASMYRTNIHMQYPLSKYLGVDTFLLPFLFSIKERYKKALKGMIADRLAITKDAREDLFSFVTDIKDPETGDEISQNDLFAEAEFFLPAGGQTTSSAIAALLFYLSRYPACYKRLANEIRTRFTDGSQISHSALSTCAYLRACIDEALRMSPPAPGTLWREIPRSYQERVVVDGHVIPHGVLVGVNIYAIHHNEDYFPDPSNFRPERFLSSGRAETLSEKSQAQHLAFSPFSIGTRGCMGKALAYMEISLVIAKTLWYFDFDEHSEHSDIRTETQTILDSASKESEEFKIHDQLIATHDGPCLLLRPTGKL</sequence>
<feature type="binding site" description="axial binding residue" evidence="4">
    <location>
        <position position="411"/>
    </location>
    <ligand>
        <name>heme</name>
        <dbReference type="ChEBI" id="CHEBI:30413"/>
    </ligand>
    <ligandPart>
        <name>Fe</name>
        <dbReference type="ChEBI" id="CHEBI:18248"/>
    </ligandPart>
</feature>
<dbReference type="OrthoDB" id="1470350at2759"/>
<keyword evidence="7" id="KW-1185">Reference proteome</keyword>
<dbReference type="GO" id="GO:0004497">
    <property type="term" value="F:monooxygenase activity"/>
    <property type="evidence" value="ECO:0007669"/>
    <property type="project" value="UniProtKB-KW"/>
</dbReference>
<reference evidence="6" key="1">
    <citation type="journal article" date="2020" name="Stud. Mycol.">
        <title>101 Dothideomycetes genomes: a test case for predicting lifestyles and emergence of pathogens.</title>
        <authorList>
            <person name="Haridas S."/>
            <person name="Albert R."/>
            <person name="Binder M."/>
            <person name="Bloem J."/>
            <person name="Labutti K."/>
            <person name="Salamov A."/>
            <person name="Andreopoulos B."/>
            <person name="Baker S."/>
            <person name="Barry K."/>
            <person name="Bills G."/>
            <person name="Bluhm B."/>
            <person name="Cannon C."/>
            <person name="Castanera R."/>
            <person name="Culley D."/>
            <person name="Daum C."/>
            <person name="Ezra D."/>
            <person name="Gonzalez J."/>
            <person name="Henrissat B."/>
            <person name="Kuo A."/>
            <person name="Liang C."/>
            <person name="Lipzen A."/>
            <person name="Lutzoni F."/>
            <person name="Magnuson J."/>
            <person name="Mondo S."/>
            <person name="Nolan M."/>
            <person name="Ohm R."/>
            <person name="Pangilinan J."/>
            <person name="Park H.-J."/>
            <person name="Ramirez L."/>
            <person name="Alfaro M."/>
            <person name="Sun H."/>
            <person name="Tritt A."/>
            <person name="Yoshinaga Y."/>
            <person name="Zwiers L.-H."/>
            <person name="Turgeon B."/>
            <person name="Goodwin S."/>
            <person name="Spatafora J."/>
            <person name="Crous P."/>
            <person name="Grigoriev I."/>
        </authorList>
    </citation>
    <scope>NUCLEOTIDE SEQUENCE</scope>
    <source>
        <strain evidence="6">CBS 675.92</strain>
    </source>
</reference>
<dbReference type="InterPro" id="IPR002401">
    <property type="entry name" value="Cyt_P450_E_grp-I"/>
</dbReference>
<keyword evidence="5" id="KW-0560">Oxidoreductase</keyword>
<dbReference type="GO" id="GO:0005506">
    <property type="term" value="F:iron ion binding"/>
    <property type="evidence" value="ECO:0007669"/>
    <property type="project" value="InterPro"/>
</dbReference>
<dbReference type="EMBL" id="ML976980">
    <property type="protein sequence ID" value="KAF1961795.1"/>
    <property type="molecule type" value="Genomic_DNA"/>
</dbReference>
<dbReference type="InterPro" id="IPR036396">
    <property type="entry name" value="Cyt_P450_sf"/>
</dbReference>
<proteinExistence type="inferred from homology"/>
<dbReference type="InterPro" id="IPR050121">
    <property type="entry name" value="Cytochrome_P450_monoxygenase"/>
</dbReference>
<dbReference type="PRINTS" id="PR00463">
    <property type="entry name" value="EP450I"/>
</dbReference>
<dbReference type="PRINTS" id="PR00385">
    <property type="entry name" value="P450"/>
</dbReference>
<dbReference type="InterPro" id="IPR017972">
    <property type="entry name" value="Cyt_P450_CS"/>
</dbReference>
<evidence type="ECO:0000256" key="3">
    <source>
        <dbReference type="ARBA" id="ARBA00023004"/>
    </source>
</evidence>